<dbReference type="EMBL" id="CAJNIZ010017178">
    <property type="protein sequence ID" value="CAE7394742.1"/>
    <property type="molecule type" value="Genomic_DNA"/>
</dbReference>
<sequence>MQITRRRMDNIFRAVGCPCVSFSPAVGVCTGVQASAATKEQKDEGWEDMECDLPDVPAPQDSDEECEPTTKAEFQKWRSTFRNNVELAAEILQDRSVQQQLRMIHVTTRHVAGEYYDAIQTQKEGQAAQLQWSAARCSGSWLKTVQRTLSMLHQAETLEELGVAAWHNPEPASPDESWVLEETVFLNKTWRVLTELASARCWSQAMYSVCLPFTLAPLFGPQETRQPAMDFMRTLDGALAAAHRIMKNKPGSPQAAAVTALLKDVWWHTTQIALETIQTARNASFDARNRELRCLAFSCFAGPSNTKFTAEDVFAHLAHVAARSQKGMLRMSKCLGFFY</sequence>
<proteinExistence type="predicted"/>
<protein>
    <submittedName>
        <fullName evidence="1">Uncharacterized protein</fullName>
    </submittedName>
</protein>
<dbReference type="OrthoDB" id="447370at2759"/>
<keyword evidence="2" id="KW-1185">Reference proteome</keyword>
<accession>A0A812QMM5</accession>
<comment type="caution">
    <text evidence="1">The sequence shown here is derived from an EMBL/GenBank/DDBJ whole genome shotgun (WGS) entry which is preliminary data.</text>
</comment>
<dbReference type="Proteomes" id="UP000649617">
    <property type="component" value="Unassembled WGS sequence"/>
</dbReference>
<reference evidence="1" key="1">
    <citation type="submission" date="2021-02" db="EMBL/GenBank/DDBJ databases">
        <authorList>
            <person name="Dougan E. K."/>
            <person name="Rhodes N."/>
            <person name="Thang M."/>
            <person name="Chan C."/>
        </authorList>
    </citation>
    <scope>NUCLEOTIDE SEQUENCE</scope>
</reference>
<name>A0A812QMM5_SYMPI</name>
<dbReference type="AlphaFoldDB" id="A0A812QMM5"/>
<evidence type="ECO:0000313" key="2">
    <source>
        <dbReference type="Proteomes" id="UP000649617"/>
    </source>
</evidence>
<gene>
    <name evidence="1" type="ORF">SPIL2461_LOCUS9706</name>
</gene>
<organism evidence="1 2">
    <name type="scientific">Symbiodinium pilosum</name>
    <name type="common">Dinoflagellate</name>
    <dbReference type="NCBI Taxonomy" id="2952"/>
    <lineage>
        <taxon>Eukaryota</taxon>
        <taxon>Sar</taxon>
        <taxon>Alveolata</taxon>
        <taxon>Dinophyceae</taxon>
        <taxon>Suessiales</taxon>
        <taxon>Symbiodiniaceae</taxon>
        <taxon>Symbiodinium</taxon>
    </lineage>
</organism>
<evidence type="ECO:0000313" key="1">
    <source>
        <dbReference type="EMBL" id="CAE7394742.1"/>
    </source>
</evidence>